<comment type="caution">
    <text evidence="1">The sequence shown here is derived from an EMBL/GenBank/DDBJ whole genome shotgun (WGS) entry which is preliminary data.</text>
</comment>
<dbReference type="AlphaFoldDB" id="A0AAV8X7R6"/>
<sequence>MSIIRISTKLRTTWKTRMADCSHHNFDDCSRGPRPPSDARHLLKWQNDIREAPFKKYLKNKDRRKRKNVNFGFADRFLDVKYWVFRILY</sequence>
<reference evidence="1" key="1">
    <citation type="journal article" date="2023" name="Insect Mol. Biol.">
        <title>Genome sequencing provides insights into the evolution of gene families encoding plant cell wall-degrading enzymes in longhorned beetles.</title>
        <authorList>
            <person name="Shin N.R."/>
            <person name="Okamura Y."/>
            <person name="Kirsch R."/>
            <person name="Pauchet Y."/>
        </authorList>
    </citation>
    <scope>NUCLEOTIDE SEQUENCE</scope>
    <source>
        <strain evidence="1">AMC_N1</strain>
    </source>
</reference>
<protein>
    <submittedName>
        <fullName evidence="1">Uncharacterized protein</fullName>
    </submittedName>
</protein>
<proteinExistence type="predicted"/>
<dbReference type="Proteomes" id="UP001162162">
    <property type="component" value="Unassembled WGS sequence"/>
</dbReference>
<evidence type="ECO:0000313" key="2">
    <source>
        <dbReference type="Proteomes" id="UP001162162"/>
    </source>
</evidence>
<keyword evidence="2" id="KW-1185">Reference proteome</keyword>
<organism evidence="1 2">
    <name type="scientific">Aromia moschata</name>
    <dbReference type="NCBI Taxonomy" id="1265417"/>
    <lineage>
        <taxon>Eukaryota</taxon>
        <taxon>Metazoa</taxon>
        <taxon>Ecdysozoa</taxon>
        <taxon>Arthropoda</taxon>
        <taxon>Hexapoda</taxon>
        <taxon>Insecta</taxon>
        <taxon>Pterygota</taxon>
        <taxon>Neoptera</taxon>
        <taxon>Endopterygota</taxon>
        <taxon>Coleoptera</taxon>
        <taxon>Polyphaga</taxon>
        <taxon>Cucujiformia</taxon>
        <taxon>Chrysomeloidea</taxon>
        <taxon>Cerambycidae</taxon>
        <taxon>Cerambycinae</taxon>
        <taxon>Callichromatini</taxon>
        <taxon>Aromia</taxon>
    </lineage>
</organism>
<evidence type="ECO:0000313" key="1">
    <source>
        <dbReference type="EMBL" id="KAJ8935009.1"/>
    </source>
</evidence>
<gene>
    <name evidence="1" type="ORF">NQ318_012661</name>
</gene>
<dbReference type="EMBL" id="JAPWTK010000950">
    <property type="protein sequence ID" value="KAJ8935009.1"/>
    <property type="molecule type" value="Genomic_DNA"/>
</dbReference>
<name>A0AAV8X7R6_9CUCU</name>
<accession>A0AAV8X7R6</accession>